<organism evidence="2 3">
    <name type="scientific">Naegleria lovaniensis</name>
    <name type="common">Amoeba</name>
    <dbReference type="NCBI Taxonomy" id="51637"/>
    <lineage>
        <taxon>Eukaryota</taxon>
        <taxon>Discoba</taxon>
        <taxon>Heterolobosea</taxon>
        <taxon>Tetramitia</taxon>
        <taxon>Eutetramitia</taxon>
        <taxon>Vahlkampfiidae</taxon>
        <taxon>Naegleria</taxon>
    </lineage>
</organism>
<evidence type="ECO:0000313" key="3">
    <source>
        <dbReference type="Proteomes" id="UP000816034"/>
    </source>
</evidence>
<dbReference type="RefSeq" id="XP_044555569.1">
    <property type="nucleotide sequence ID" value="XM_044697152.1"/>
</dbReference>
<keyword evidence="1" id="KW-0472">Membrane</keyword>
<protein>
    <submittedName>
        <fullName evidence="2">Uncharacterized protein</fullName>
    </submittedName>
</protein>
<feature type="transmembrane region" description="Helical" evidence="1">
    <location>
        <begin position="346"/>
        <end position="366"/>
    </location>
</feature>
<accession>A0AA88H2W7</accession>
<comment type="caution">
    <text evidence="2">The sequence shown here is derived from an EMBL/GenBank/DDBJ whole genome shotgun (WGS) entry which is preliminary data.</text>
</comment>
<keyword evidence="1" id="KW-1133">Transmembrane helix</keyword>
<keyword evidence="3" id="KW-1185">Reference proteome</keyword>
<dbReference type="Proteomes" id="UP000816034">
    <property type="component" value="Unassembled WGS sequence"/>
</dbReference>
<evidence type="ECO:0000313" key="2">
    <source>
        <dbReference type="EMBL" id="KAG2393675.1"/>
    </source>
</evidence>
<dbReference type="GeneID" id="68099660"/>
<name>A0AA88H2W7_NAELO</name>
<evidence type="ECO:0000256" key="1">
    <source>
        <dbReference type="SAM" id="Phobius"/>
    </source>
</evidence>
<keyword evidence="1" id="KW-0812">Transmembrane</keyword>
<gene>
    <name evidence="2" type="ORF">C9374_007206</name>
</gene>
<reference evidence="2 3" key="1">
    <citation type="journal article" date="2018" name="BMC Genomics">
        <title>The genome of Naegleria lovaniensis, the basis for a comparative approach to unravel pathogenicity factors of the human pathogenic amoeba N. fowleri.</title>
        <authorList>
            <person name="Liechti N."/>
            <person name="Schurch N."/>
            <person name="Bruggmann R."/>
            <person name="Wittwer M."/>
        </authorList>
    </citation>
    <scope>NUCLEOTIDE SEQUENCE [LARGE SCALE GENOMIC DNA]</scope>
    <source>
        <strain evidence="2 3">ATCC 30569</strain>
    </source>
</reference>
<dbReference type="EMBL" id="PYSW02000002">
    <property type="protein sequence ID" value="KAG2393675.1"/>
    <property type="molecule type" value="Genomic_DNA"/>
</dbReference>
<dbReference type="AlphaFoldDB" id="A0AA88H2W7"/>
<proteinExistence type="predicted"/>
<sequence>MVVVNCLDFILSEEEEEQTNKCQTTSSSSHLLLLLQQQLKLRLFKSFKSWKYAITTNNNNNNTDNNNNNNNKDTQPPFTPIEIISEIEHRPIANLCDIKISYNCQALIVSDFRWGKIHMFDLLTRKYLKPIYHYSAIPRTLPLCMCVEEESSPMNRFRANTDTQNYLIFTTHSAGMFKVHLSRGECMTQVWNREWDEFQTGELTIHYSKQQLGMNRILCCVKNVGVVMLNSNDGSLLSTFHQFYIPNNNGLYSSSAMKSYDLNTQTIQLLDPFNLHSKITTAVVCCNSTIHLLEMKEITPNTAVVSGNNTTTTRVHTNGLKRIGLKFLKIIHPMQAHHTLKPLKSYWIVSMVMSLFVLIQLWLYLFKQVKWLLI</sequence>